<dbReference type="Proteomes" id="UP001060085">
    <property type="component" value="Linkage Group LG08"/>
</dbReference>
<protein>
    <submittedName>
        <fullName evidence="1">Uncharacterized protein</fullName>
    </submittedName>
</protein>
<evidence type="ECO:0000313" key="2">
    <source>
        <dbReference type="Proteomes" id="UP001060085"/>
    </source>
</evidence>
<comment type="caution">
    <text evidence="1">The sequence shown here is derived from an EMBL/GenBank/DDBJ whole genome shotgun (WGS) entry which is preliminary data.</text>
</comment>
<sequence length="358" mass="38936">MEFGFRGDDDLGHVIDRTSRVEGLAVTASSHGVRGCHSTSDIPSTSAPIGPGMTHPPTTLYYPYTPVPYDPYGYSHPPQTSYDSYAHAPSLPIRMPGLDTTQYFSRTQILLNKVSGPGLQVACSCVEASSSGHRPTPGKGKGLTCNFISVMSNIVGSQQKRPKKSRPPTNPTQRKKSNNDGWEQTGPANEVHRIQSLSLRIAVTSLVIYGSDLDISDSNIGINGQDLPAVAKSPRSGLSTEQGAACYVFYLLGSSIFTDKSGNNGAATLAYLYRILGQTSRVDAKELSGYWSLLEDLEFGQAPPSVQLPTTAPITPHVLLDMIARYVVVTWLMGIFLCIQFFYNCNRKSIKHHKPETH</sequence>
<evidence type="ECO:0000313" key="1">
    <source>
        <dbReference type="EMBL" id="KAI5649413.1"/>
    </source>
</evidence>
<keyword evidence="2" id="KW-1185">Reference proteome</keyword>
<name>A0ACB9ZP98_CATRO</name>
<organism evidence="1 2">
    <name type="scientific">Catharanthus roseus</name>
    <name type="common">Madagascar periwinkle</name>
    <name type="synonym">Vinca rosea</name>
    <dbReference type="NCBI Taxonomy" id="4058"/>
    <lineage>
        <taxon>Eukaryota</taxon>
        <taxon>Viridiplantae</taxon>
        <taxon>Streptophyta</taxon>
        <taxon>Embryophyta</taxon>
        <taxon>Tracheophyta</taxon>
        <taxon>Spermatophyta</taxon>
        <taxon>Magnoliopsida</taxon>
        <taxon>eudicotyledons</taxon>
        <taxon>Gunneridae</taxon>
        <taxon>Pentapetalae</taxon>
        <taxon>asterids</taxon>
        <taxon>lamiids</taxon>
        <taxon>Gentianales</taxon>
        <taxon>Apocynaceae</taxon>
        <taxon>Rauvolfioideae</taxon>
        <taxon>Vinceae</taxon>
        <taxon>Catharanthinae</taxon>
        <taxon>Catharanthus</taxon>
    </lineage>
</organism>
<gene>
    <name evidence="1" type="ORF">M9H77_35418</name>
</gene>
<accession>A0ACB9ZP98</accession>
<proteinExistence type="predicted"/>
<reference evidence="2" key="1">
    <citation type="journal article" date="2023" name="Nat. Plants">
        <title>Single-cell RNA sequencing provides a high-resolution roadmap for understanding the multicellular compartmentation of specialized metabolism.</title>
        <authorList>
            <person name="Sun S."/>
            <person name="Shen X."/>
            <person name="Li Y."/>
            <person name="Li Y."/>
            <person name="Wang S."/>
            <person name="Li R."/>
            <person name="Zhang H."/>
            <person name="Shen G."/>
            <person name="Guo B."/>
            <person name="Wei J."/>
            <person name="Xu J."/>
            <person name="St-Pierre B."/>
            <person name="Chen S."/>
            <person name="Sun C."/>
        </authorList>
    </citation>
    <scope>NUCLEOTIDE SEQUENCE [LARGE SCALE GENOMIC DNA]</scope>
</reference>
<dbReference type="EMBL" id="CM044708">
    <property type="protein sequence ID" value="KAI5649413.1"/>
    <property type="molecule type" value="Genomic_DNA"/>
</dbReference>